<dbReference type="EMBL" id="MU004509">
    <property type="protein sequence ID" value="KAF2649046.1"/>
    <property type="molecule type" value="Genomic_DNA"/>
</dbReference>
<feature type="transmembrane region" description="Helical" evidence="8">
    <location>
        <begin position="162"/>
        <end position="179"/>
    </location>
</feature>
<dbReference type="AlphaFoldDB" id="A0A6A6SMH5"/>
<dbReference type="InterPro" id="IPR020846">
    <property type="entry name" value="MFS_dom"/>
</dbReference>
<accession>A0A6A6SMH5</accession>
<dbReference type="OrthoDB" id="10021397at2759"/>
<dbReference type="PANTHER" id="PTHR23501:SF187">
    <property type="entry name" value="MAJOR FACILITATOR SUPERFAMILY (MFS) PROFILE DOMAIN-CONTAINING PROTEIN"/>
    <property type="match status" value="1"/>
</dbReference>
<sequence>MPGTLRNDTYNDPAAVELAQVPSTTYDRSISPVHASDTSVHAPGHENPEDDTVPERHHRASKFRLRSIIGSLLITTILSALEGTIVSTALPTVVSALGGGELYFWAANGYFLASTAVQPLYAQLADVFGRRWPTIAAVSLFVFGSGISGGAISMHMLIGGRVIQGIGGGGISVLVNLIVCDLVPLRQRGKYFALIYGATTISSGLAPFLSGVIVTNASWRWIFYLNLPIGGLALLLLFTFLQVRAEKQGTMERLKRIDFLGHFVFVCSVTSILIALTYAGSVHPWSSWRTILPLVLGFTGLGAYLVYEGLEIPVQPSMPLRIFANRTSGAVFGLGFLHSLLTIWTIYFLPVYFQSVKQSTPQQAGIQFLPTSLVLMPFAAVSGKLLERFGFYRILHGIGLAGMTAGFGVFTLLTASSSTAQWALIQFLQAAGAGLLISTMLPAVQAPLPDEDTGVVTGAFTFCRSFGVAWAVTVPATLFNNRFGQLAYQIQDVSVRAQLSGGKAYEHATEAFVGSLQGQTQTEVVSVYTDSLKFVWQVAIGISAVAFLLVFFEKHYELRESLNTKFGVDDKHKEEAP</sequence>
<proteinExistence type="predicted"/>
<keyword evidence="6" id="KW-0325">Glycoprotein</keyword>
<evidence type="ECO:0000256" key="4">
    <source>
        <dbReference type="ARBA" id="ARBA00022989"/>
    </source>
</evidence>
<feature type="transmembrane region" description="Helical" evidence="8">
    <location>
        <begin position="291"/>
        <end position="310"/>
    </location>
</feature>
<dbReference type="PANTHER" id="PTHR23501">
    <property type="entry name" value="MAJOR FACILITATOR SUPERFAMILY"/>
    <property type="match status" value="1"/>
</dbReference>
<dbReference type="InterPro" id="IPR036259">
    <property type="entry name" value="MFS_trans_sf"/>
</dbReference>
<keyword evidence="3 8" id="KW-0812">Transmembrane</keyword>
<dbReference type="PROSITE" id="PS50850">
    <property type="entry name" value="MFS"/>
    <property type="match status" value="1"/>
</dbReference>
<feature type="transmembrane region" description="Helical" evidence="8">
    <location>
        <begin position="534"/>
        <end position="552"/>
    </location>
</feature>
<comment type="subcellular location">
    <subcellularLocation>
        <location evidence="1">Membrane</location>
        <topology evidence="1">Multi-pass membrane protein</topology>
    </subcellularLocation>
</comment>
<evidence type="ECO:0000256" key="5">
    <source>
        <dbReference type="ARBA" id="ARBA00023136"/>
    </source>
</evidence>
<gene>
    <name evidence="10" type="ORF">K491DRAFT_611556</name>
</gene>
<feature type="transmembrane region" description="Helical" evidence="8">
    <location>
        <begin position="221"/>
        <end position="238"/>
    </location>
</feature>
<dbReference type="Proteomes" id="UP000799324">
    <property type="component" value="Unassembled WGS sequence"/>
</dbReference>
<keyword evidence="4 8" id="KW-1133">Transmembrane helix</keyword>
<keyword evidence="2" id="KW-0813">Transport</keyword>
<feature type="transmembrane region" description="Helical" evidence="8">
    <location>
        <begin position="365"/>
        <end position="382"/>
    </location>
</feature>
<keyword evidence="11" id="KW-1185">Reference proteome</keyword>
<reference evidence="10" key="1">
    <citation type="journal article" date="2020" name="Stud. Mycol.">
        <title>101 Dothideomycetes genomes: a test case for predicting lifestyles and emergence of pathogens.</title>
        <authorList>
            <person name="Haridas S."/>
            <person name="Albert R."/>
            <person name="Binder M."/>
            <person name="Bloem J."/>
            <person name="Labutti K."/>
            <person name="Salamov A."/>
            <person name="Andreopoulos B."/>
            <person name="Baker S."/>
            <person name="Barry K."/>
            <person name="Bills G."/>
            <person name="Bluhm B."/>
            <person name="Cannon C."/>
            <person name="Castanera R."/>
            <person name="Culley D."/>
            <person name="Daum C."/>
            <person name="Ezra D."/>
            <person name="Gonzalez J."/>
            <person name="Henrissat B."/>
            <person name="Kuo A."/>
            <person name="Liang C."/>
            <person name="Lipzen A."/>
            <person name="Lutzoni F."/>
            <person name="Magnuson J."/>
            <person name="Mondo S."/>
            <person name="Nolan M."/>
            <person name="Ohm R."/>
            <person name="Pangilinan J."/>
            <person name="Park H.-J."/>
            <person name="Ramirez L."/>
            <person name="Alfaro M."/>
            <person name="Sun H."/>
            <person name="Tritt A."/>
            <person name="Yoshinaga Y."/>
            <person name="Zwiers L.-H."/>
            <person name="Turgeon B."/>
            <person name="Goodwin S."/>
            <person name="Spatafora J."/>
            <person name="Crous P."/>
            <person name="Grigoriev I."/>
        </authorList>
    </citation>
    <scope>NUCLEOTIDE SEQUENCE</scope>
    <source>
        <strain evidence="10">CBS 122681</strain>
    </source>
</reference>
<evidence type="ECO:0000256" key="6">
    <source>
        <dbReference type="ARBA" id="ARBA00023180"/>
    </source>
</evidence>
<dbReference type="GO" id="GO:0005886">
    <property type="term" value="C:plasma membrane"/>
    <property type="evidence" value="ECO:0007669"/>
    <property type="project" value="TreeGrafter"/>
</dbReference>
<dbReference type="Pfam" id="PF07690">
    <property type="entry name" value="MFS_1"/>
    <property type="match status" value="1"/>
</dbReference>
<dbReference type="Gene3D" id="1.20.1250.20">
    <property type="entry name" value="MFS general substrate transporter like domains"/>
    <property type="match status" value="1"/>
</dbReference>
<dbReference type="Gene3D" id="1.20.1720.10">
    <property type="entry name" value="Multidrug resistance protein D"/>
    <property type="match status" value="1"/>
</dbReference>
<keyword evidence="5 8" id="KW-0472">Membrane</keyword>
<dbReference type="GO" id="GO:0022857">
    <property type="term" value="F:transmembrane transporter activity"/>
    <property type="evidence" value="ECO:0007669"/>
    <property type="project" value="InterPro"/>
</dbReference>
<feature type="transmembrane region" description="Helical" evidence="8">
    <location>
        <begin position="68"/>
        <end position="90"/>
    </location>
</feature>
<dbReference type="SUPFAM" id="SSF103473">
    <property type="entry name" value="MFS general substrate transporter"/>
    <property type="match status" value="1"/>
</dbReference>
<feature type="domain" description="Major facilitator superfamily (MFS) profile" evidence="9">
    <location>
        <begin position="68"/>
        <end position="556"/>
    </location>
</feature>
<evidence type="ECO:0000256" key="1">
    <source>
        <dbReference type="ARBA" id="ARBA00004141"/>
    </source>
</evidence>
<feature type="transmembrane region" description="Helical" evidence="8">
    <location>
        <begin position="191"/>
        <end position="215"/>
    </location>
</feature>
<feature type="transmembrane region" description="Helical" evidence="8">
    <location>
        <begin position="102"/>
        <end position="122"/>
    </location>
</feature>
<feature type="transmembrane region" description="Helical" evidence="8">
    <location>
        <begin position="453"/>
        <end position="472"/>
    </location>
</feature>
<organism evidence="10 11">
    <name type="scientific">Lophiostoma macrostomum CBS 122681</name>
    <dbReference type="NCBI Taxonomy" id="1314788"/>
    <lineage>
        <taxon>Eukaryota</taxon>
        <taxon>Fungi</taxon>
        <taxon>Dikarya</taxon>
        <taxon>Ascomycota</taxon>
        <taxon>Pezizomycotina</taxon>
        <taxon>Dothideomycetes</taxon>
        <taxon>Pleosporomycetidae</taxon>
        <taxon>Pleosporales</taxon>
        <taxon>Lophiostomataceae</taxon>
        <taxon>Lophiostoma</taxon>
    </lineage>
</organism>
<evidence type="ECO:0000256" key="3">
    <source>
        <dbReference type="ARBA" id="ARBA00022692"/>
    </source>
</evidence>
<evidence type="ECO:0000256" key="7">
    <source>
        <dbReference type="SAM" id="MobiDB-lite"/>
    </source>
</evidence>
<evidence type="ECO:0000256" key="2">
    <source>
        <dbReference type="ARBA" id="ARBA00022448"/>
    </source>
</evidence>
<feature type="transmembrane region" description="Helical" evidence="8">
    <location>
        <begin position="394"/>
        <end position="415"/>
    </location>
</feature>
<dbReference type="InterPro" id="IPR011701">
    <property type="entry name" value="MFS"/>
</dbReference>
<feature type="region of interest" description="Disordered" evidence="7">
    <location>
        <begin position="21"/>
        <end position="57"/>
    </location>
</feature>
<feature type="transmembrane region" description="Helical" evidence="8">
    <location>
        <begin position="421"/>
        <end position="441"/>
    </location>
</feature>
<evidence type="ECO:0000313" key="11">
    <source>
        <dbReference type="Proteomes" id="UP000799324"/>
    </source>
</evidence>
<feature type="transmembrane region" description="Helical" evidence="8">
    <location>
        <begin position="331"/>
        <end position="353"/>
    </location>
</feature>
<feature type="transmembrane region" description="Helical" evidence="8">
    <location>
        <begin position="259"/>
        <end position="279"/>
    </location>
</feature>
<protein>
    <submittedName>
        <fullName evidence="10">MFS general substrate transporter</fullName>
    </submittedName>
</protein>
<name>A0A6A6SMH5_9PLEO</name>
<evidence type="ECO:0000313" key="10">
    <source>
        <dbReference type="EMBL" id="KAF2649046.1"/>
    </source>
</evidence>
<evidence type="ECO:0000256" key="8">
    <source>
        <dbReference type="SAM" id="Phobius"/>
    </source>
</evidence>
<dbReference type="PRINTS" id="PR01036">
    <property type="entry name" value="TCRTETB"/>
</dbReference>
<feature type="transmembrane region" description="Helical" evidence="8">
    <location>
        <begin position="134"/>
        <end position="156"/>
    </location>
</feature>
<evidence type="ECO:0000259" key="9">
    <source>
        <dbReference type="PROSITE" id="PS50850"/>
    </source>
</evidence>